<proteinExistence type="inferred from homology"/>
<evidence type="ECO:0000256" key="3">
    <source>
        <dbReference type="SAM" id="Coils"/>
    </source>
</evidence>
<evidence type="ECO:0000256" key="4">
    <source>
        <dbReference type="SAM" id="MobiDB-lite"/>
    </source>
</evidence>
<keyword evidence="3" id="KW-0175">Coiled coil</keyword>
<evidence type="ECO:0000313" key="5">
    <source>
        <dbReference type="EMBL" id="KAK0994920.1"/>
    </source>
</evidence>
<accession>A0AAN6KP64</accession>
<feature type="coiled-coil region" evidence="3">
    <location>
        <begin position="52"/>
        <end position="79"/>
    </location>
</feature>
<dbReference type="EMBL" id="JAUJLE010000054">
    <property type="protein sequence ID" value="KAK0994920.1"/>
    <property type="molecule type" value="Genomic_DNA"/>
</dbReference>
<dbReference type="PANTHER" id="PTHR13073:SF0">
    <property type="entry name" value="BIOGENESIS OF LYSOSOME-RELATED ORGANELLES COMPLEX 1 SUBUNIT 1"/>
    <property type="match status" value="1"/>
</dbReference>
<reference evidence="5" key="1">
    <citation type="submission" date="2023-06" db="EMBL/GenBank/DDBJ databases">
        <title>Black Yeasts Isolated from many extreme environments.</title>
        <authorList>
            <person name="Coleine C."/>
            <person name="Stajich J.E."/>
            <person name="Selbmann L."/>
        </authorList>
    </citation>
    <scope>NUCLEOTIDE SEQUENCE</scope>
    <source>
        <strain evidence="5">CCFEE 5200</strain>
    </source>
</reference>
<feature type="region of interest" description="Disordered" evidence="4">
    <location>
        <begin position="1"/>
        <end position="38"/>
    </location>
</feature>
<organism evidence="5 6">
    <name type="scientific">Friedmanniomyces endolithicus</name>
    <dbReference type="NCBI Taxonomy" id="329885"/>
    <lineage>
        <taxon>Eukaryota</taxon>
        <taxon>Fungi</taxon>
        <taxon>Dikarya</taxon>
        <taxon>Ascomycota</taxon>
        <taxon>Pezizomycotina</taxon>
        <taxon>Dothideomycetes</taxon>
        <taxon>Dothideomycetidae</taxon>
        <taxon>Mycosphaerellales</taxon>
        <taxon>Teratosphaeriaceae</taxon>
        <taxon>Friedmanniomyces</taxon>
    </lineage>
</organism>
<protein>
    <recommendedName>
        <fullName evidence="2">Biogenesis of lysosome-related organelles complex 1 subunit 1</fullName>
    </recommendedName>
</protein>
<evidence type="ECO:0000256" key="2">
    <source>
        <dbReference type="ARBA" id="ARBA00019577"/>
    </source>
</evidence>
<comment type="similarity">
    <text evidence="1">Belongs to the BLOC1S1 family.</text>
</comment>
<evidence type="ECO:0000313" key="6">
    <source>
        <dbReference type="Proteomes" id="UP001175353"/>
    </source>
</evidence>
<feature type="region of interest" description="Disordered" evidence="4">
    <location>
        <begin position="116"/>
        <end position="171"/>
    </location>
</feature>
<dbReference type="PANTHER" id="PTHR13073">
    <property type="entry name" value="BLOC-1 COMPLEX SUBUNIT 1"/>
    <property type="match status" value="1"/>
</dbReference>
<comment type="caution">
    <text evidence="5">The sequence shown here is derived from an EMBL/GenBank/DDBJ whole genome shotgun (WGS) entry which is preliminary data.</text>
</comment>
<keyword evidence="6" id="KW-1185">Reference proteome</keyword>
<gene>
    <name evidence="5" type="ORF">LTR91_007527</name>
</gene>
<dbReference type="GO" id="GO:0016197">
    <property type="term" value="P:endosomal transport"/>
    <property type="evidence" value="ECO:0007669"/>
    <property type="project" value="TreeGrafter"/>
</dbReference>
<name>A0AAN6KP64_9PEZI</name>
<feature type="compositionally biased region" description="Polar residues" evidence="4">
    <location>
        <begin position="156"/>
        <end position="165"/>
    </location>
</feature>
<evidence type="ECO:0000256" key="1">
    <source>
        <dbReference type="ARBA" id="ARBA00007133"/>
    </source>
</evidence>
<dbReference type="AlphaFoldDB" id="A0AAN6KP64"/>
<dbReference type="Proteomes" id="UP001175353">
    <property type="component" value="Unassembled WGS sequence"/>
</dbReference>
<dbReference type="GO" id="GO:0031083">
    <property type="term" value="C:BLOC-1 complex"/>
    <property type="evidence" value="ECO:0007669"/>
    <property type="project" value="InterPro"/>
</dbReference>
<dbReference type="Pfam" id="PF06320">
    <property type="entry name" value="GCN5L1"/>
    <property type="match status" value="1"/>
</dbReference>
<sequence length="171" mass="18550">MASTATSSTAVSGDSSRAQAEARAAVQASLESDGSAYDAKYQRRATDLHANARAISKQEDQLKKNAAALAKESDKWQKELDKATKGLNEFGDLQNWAEMMERDFLVLEETLRLVEGTDAVESASGGSRRRPHGRLTQVPSVQKQPSELDGSKASLLGSQVYPSHSASRKRK</sequence>
<dbReference type="InterPro" id="IPR009395">
    <property type="entry name" value="BLOC1S1"/>
</dbReference>
<feature type="compositionally biased region" description="Low complexity" evidence="4">
    <location>
        <begin position="1"/>
        <end position="29"/>
    </location>
</feature>